<keyword evidence="3" id="KW-0804">Transcription</keyword>
<protein>
    <submittedName>
        <fullName evidence="6">TetR/AcrR family transcriptional regulator</fullName>
    </submittedName>
</protein>
<comment type="caution">
    <text evidence="6">The sequence shown here is derived from an EMBL/GenBank/DDBJ whole genome shotgun (WGS) entry which is preliminary data.</text>
</comment>
<dbReference type="RefSeq" id="WP_263334294.1">
    <property type="nucleotide sequence ID" value="NZ_JAOVQO010000005.1"/>
</dbReference>
<sequence length="192" mass="21371">MGRPRKYSRAAVVETAMVMFWRDGYKATSVGDIVRETGLNTASMYKEFVDKDGLFLETLKHYRGYVIKPRYEMLRDNPNIAGVEAFIGSVMTGAARSEYKGCLMMNHLSQKHVIGPEAVQEIGAFCSELESLIETALINAQRDGDIGPDKDPAVLASFVVFCVHGAVLYGRHDEKKRMIPNLYDVVMGALRG</sequence>
<feature type="DNA-binding region" description="H-T-H motif" evidence="4">
    <location>
        <begin position="29"/>
        <end position="48"/>
    </location>
</feature>
<evidence type="ECO:0000256" key="4">
    <source>
        <dbReference type="PROSITE-ProRule" id="PRU00335"/>
    </source>
</evidence>
<dbReference type="Gene3D" id="1.10.10.60">
    <property type="entry name" value="Homeodomain-like"/>
    <property type="match status" value="1"/>
</dbReference>
<dbReference type="InterPro" id="IPR001647">
    <property type="entry name" value="HTH_TetR"/>
</dbReference>
<proteinExistence type="predicted"/>
<keyword evidence="1" id="KW-0805">Transcription regulation</keyword>
<name>A0ABT2X114_9RHOB</name>
<keyword evidence="7" id="KW-1185">Reference proteome</keyword>
<gene>
    <name evidence="6" type="ORF">OEZ60_06300</name>
</gene>
<dbReference type="InterPro" id="IPR009057">
    <property type="entry name" value="Homeodomain-like_sf"/>
</dbReference>
<dbReference type="EMBL" id="JAOVQO010000005">
    <property type="protein sequence ID" value="MCU9847613.1"/>
    <property type="molecule type" value="Genomic_DNA"/>
</dbReference>
<dbReference type="PANTHER" id="PTHR47506">
    <property type="entry name" value="TRANSCRIPTIONAL REGULATORY PROTEIN"/>
    <property type="match status" value="1"/>
</dbReference>
<organism evidence="6 7">
    <name type="scientific">Albidovulum salinarum</name>
    <dbReference type="NCBI Taxonomy" id="2984153"/>
    <lineage>
        <taxon>Bacteria</taxon>
        <taxon>Pseudomonadati</taxon>
        <taxon>Pseudomonadota</taxon>
        <taxon>Alphaproteobacteria</taxon>
        <taxon>Rhodobacterales</taxon>
        <taxon>Paracoccaceae</taxon>
        <taxon>Albidovulum</taxon>
    </lineage>
</organism>
<evidence type="ECO:0000259" key="5">
    <source>
        <dbReference type="PROSITE" id="PS50977"/>
    </source>
</evidence>
<evidence type="ECO:0000313" key="6">
    <source>
        <dbReference type="EMBL" id="MCU9847613.1"/>
    </source>
</evidence>
<reference evidence="6 7" key="1">
    <citation type="submission" date="2022-10" db="EMBL/GenBank/DDBJ databases">
        <title>Defluviimonas sp. nov., isolated from ocean surface sediments.</title>
        <authorList>
            <person name="He W."/>
            <person name="Wang L."/>
            <person name="Zhang D.-F."/>
        </authorList>
    </citation>
    <scope>NUCLEOTIDE SEQUENCE [LARGE SCALE GENOMIC DNA]</scope>
    <source>
        <strain evidence="6 7">WL0024</strain>
    </source>
</reference>
<dbReference type="Gene3D" id="1.10.357.10">
    <property type="entry name" value="Tetracycline Repressor, domain 2"/>
    <property type="match status" value="1"/>
</dbReference>
<dbReference type="Proteomes" id="UP001209535">
    <property type="component" value="Unassembled WGS sequence"/>
</dbReference>
<dbReference type="SUPFAM" id="SSF46689">
    <property type="entry name" value="Homeodomain-like"/>
    <property type="match status" value="1"/>
</dbReference>
<evidence type="ECO:0000256" key="3">
    <source>
        <dbReference type="ARBA" id="ARBA00023163"/>
    </source>
</evidence>
<dbReference type="Pfam" id="PF00440">
    <property type="entry name" value="TetR_N"/>
    <property type="match status" value="1"/>
</dbReference>
<evidence type="ECO:0000313" key="7">
    <source>
        <dbReference type="Proteomes" id="UP001209535"/>
    </source>
</evidence>
<feature type="domain" description="HTH tetR-type" evidence="5">
    <location>
        <begin position="6"/>
        <end position="66"/>
    </location>
</feature>
<dbReference type="InterPro" id="IPR036271">
    <property type="entry name" value="Tet_transcr_reg_TetR-rel_C_sf"/>
</dbReference>
<dbReference type="PROSITE" id="PS50977">
    <property type="entry name" value="HTH_TETR_2"/>
    <property type="match status" value="1"/>
</dbReference>
<evidence type="ECO:0000256" key="2">
    <source>
        <dbReference type="ARBA" id="ARBA00023125"/>
    </source>
</evidence>
<accession>A0ABT2X114</accession>
<keyword evidence="2 4" id="KW-0238">DNA-binding</keyword>
<evidence type="ECO:0000256" key="1">
    <source>
        <dbReference type="ARBA" id="ARBA00023015"/>
    </source>
</evidence>
<dbReference type="SUPFAM" id="SSF48498">
    <property type="entry name" value="Tetracyclin repressor-like, C-terminal domain"/>
    <property type="match status" value="1"/>
</dbReference>
<dbReference type="PANTHER" id="PTHR47506:SF1">
    <property type="entry name" value="HTH-TYPE TRANSCRIPTIONAL REGULATOR YJDC"/>
    <property type="match status" value="1"/>
</dbReference>